<name>A0A0C1R659_9CYAN</name>
<comment type="caution">
    <text evidence="1">The sequence shown here is derived from an EMBL/GenBank/DDBJ whole genome shotgun (WGS) entry which is preliminary data.</text>
</comment>
<organism evidence="1">
    <name type="scientific">Tolypothrix bouteillei VB521301</name>
    <dbReference type="NCBI Taxonomy" id="1479485"/>
    <lineage>
        <taxon>Bacteria</taxon>
        <taxon>Bacillati</taxon>
        <taxon>Cyanobacteriota</taxon>
        <taxon>Cyanophyceae</taxon>
        <taxon>Nostocales</taxon>
        <taxon>Tolypothrichaceae</taxon>
        <taxon>Tolypothrix</taxon>
    </lineage>
</organism>
<sequence>MKSNTARKDAVVVVLKLKILRQGTRDWGLETRKTRETKRTRKTREIRSNFIPCLPPLSLVLNSLIPTSWEPRVAQAPQYITAKARSQEINRWIYRCNLN</sequence>
<protein>
    <submittedName>
        <fullName evidence="1">Uncharacterized protein</fullName>
    </submittedName>
</protein>
<evidence type="ECO:0000313" key="1">
    <source>
        <dbReference type="EMBL" id="KIE11203.1"/>
    </source>
</evidence>
<dbReference type="AlphaFoldDB" id="A0A0C1R659"/>
<dbReference type="EMBL" id="JHEG02000048">
    <property type="protein sequence ID" value="KIE11203.1"/>
    <property type="molecule type" value="Genomic_DNA"/>
</dbReference>
<reference evidence="1" key="1">
    <citation type="journal article" date="2015" name="Genome Announc.">
        <title>Draft Genome Sequence of Tolypothrix boutellei Strain VB521301.</title>
        <authorList>
            <person name="Chandrababunaidu M.M."/>
            <person name="Singh D."/>
            <person name="Sen D."/>
            <person name="Bhan S."/>
            <person name="Das S."/>
            <person name="Gupta A."/>
            <person name="Adhikary S.P."/>
            <person name="Tripathy S."/>
        </authorList>
    </citation>
    <scope>NUCLEOTIDE SEQUENCE</scope>
    <source>
        <strain evidence="1">VB521301</strain>
    </source>
</reference>
<proteinExistence type="predicted"/>
<gene>
    <name evidence="1" type="ORF">DA73_0222710</name>
</gene>
<accession>A0A0C1R659</accession>